<evidence type="ECO:0000313" key="2">
    <source>
        <dbReference type="EMBL" id="EAQ78327.1"/>
    </source>
</evidence>
<comment type="caution">
    <text evidence="2">The sequence shown here is derived from an EMBL/GenBank/DDBJ whole genome shotgun (WGS) entry which is preliminary data.</text>
</comment>
<protein>
    <submittedName>
        <fullName evidence="2">Uncharacterized protein</fullName>
    </submittedName>
</protein>
<organism evidence="2 3">
    <name type="scientific">Blastopirellula marina DSM 3645</name>
    <dbReference type="NCBI Taxonomy" id="314230"/>
    <lineage>
        <taxon>Bacteria</taxon>
        <taxon>Pseudomonadati</taxon>
        <taxon>Planctomycetota</taxon>
        <taxon>Planctomycetia</taxon>
        <taxon>Pirellulales</taxon>
        <taxon>Pirellulaceae</taxon>
        <taxon>Blastopirellula</taxon>
    </lineage>
</organism>
<dbReference type="HOGENOM" id="CLU_3340772_0_0_0"/>
<proteinExistence type="predicted"/>
<feature type="region of interest" description="Disordered" evidence="1">
    <location>
        <begin position="1"/>
        <end position="26"/>
    </location>
</feature>
<evidence type="ECO:0000313" key="3">
    <source>
        <dbReference type="Proteomes" id="UP000004358"/>
    </source>
</evidence>
<dbReference type="AlphaFoldDB" id="A3ZYW6"/>
<feature type="compositionally biased region" description="Basic residues" evidence="1">
    <location>
        <begin position="1"/>
        <end position="10"/>
    </location>
</feature>
<dbReference type="Proteomes" id="UP000004358">
    <property type="component" value="Unassembled WGS sequence"/>
</dbReference>
<reference evidence="2 3" key="1">
    <citation type="submission" date="2006-02" db="EMBL/GenBank/DDBJ databases">
        <authorList>
            <person name="Amann R."/>
            <person name="Ferriera S."/>
            <person name="Johnson J."/>
            <person name="Kravitz S."/>
            <person name="Halpern A."/>
            <person name="Remington K."/>
            <person name="Beeson K."/>
            <person name="Tran B."/>
            <person name="Rogers Y.-H."/>
            <person name="Friedman R."/>
            <person name="Venter J.C."/>
        </authorList>
    </citation>
    <scope>NUCLEOTIDE SEQUENCE [LARGE SCALE GENOMIC DNA]</scope>
    <source>
        <strain evidence="2 3">DSM 3645</strain>
    </source>
</reference>
<feature type="compositionally biased region" description="Basic and acidic residues" evidence="1">
    <location>
        <begin position="11"/>
        <end position="26"/>
    </location>
</feature>
<name>A3ZYW6_9BACT</name>
<dbReference type="EMBL" id="AANZ01000022">
    <property type="protein sequence ID" value="EAQ78327.1"/>
    <property type="molecule type" value="Genomic_DNA"/>
</dbReference>
<sequence length="37" mass="4243">MAKPRLKNGKTGREGEQQDHGEGLAEKHLMNYEWECA</sequence>
<accession>A3ZYW6</accession>
<gene>
    <name evidence="2" type="ORF">DSM3645_18361</name>
</gene>
<evidence type="ECO:0000256" key="1">
    <source>
        <dbReference type="SAM" id="MobiDB-lite"/>
    </source>
</evidence>